<proteinExistence type="inferred from homology"/>
<evidence type="ECO:0000313" key="5">
    <source>
        <dbReference type="Proteomes" id="UP000182334"/>
    </source>
</evidence>
<dbReference type="OrthoDB" id="288703at2759"/>
<dbReference type="InterPro" id="IPR057990">
    <property type="entry name" value="TPR_SYO1"/>
</dbReference>
<dbReference type="AlphaFoldDB" id="A0A1L0DF51"/>
<organism evidence="4 5">
    <name type="scientific">Sungouiella intermedia</name>
    <dbReference type="NCBI Taxonomy" id="45354"/>
    <lineage>
        <taxon>Eukaryota</taxon>
        <taxon>Fungi</taxon>
        <taxon>Dikarya</taxon>
        <taxon>Ascomycota</taxon>
        <taxon>Saccharomycotina</taxon>
        <taxon>Pichiomycetes</taxon>
        <taxon>Metschnikowiaceae</taxon>
        <taxon>Sungouiella</taxon>
    </lineage>
</organism>
<dbReference type="GO" id="GO:0051082">
    <property type="term" value="F:unfolded protein binding"/>
    <property type="evidence" value="ECO:0007669"/>
    <property type="project" value="TreeGrafter"/>
</dbReference>
<feature type="region of interest" description="Disordered" evidence="2">
    <location>
        <begin position="1"/>
        <end position="36"/>
    </location>
</feature>
<feature type="domain" description="SYO1-like TPR repeats" evidence="3">
    <location>
        <begin position="406"/>
        <end position="637"/>
    </location>
</feature>
<gene>
    <name evidence="4" type="ORF">SAMEA4029010_CIC11G00000003741</name>
</gene>
<dbReference type="EMBL" id="LT635759">
    <property type="protein sequence ID" value="SGZ54512.1"/>
    <property type="molecule type" value="Genomic_DNA"/>
</dbReference>
<dbReference type="Proteomes" id="UP000182334">
    <property type="component" value="Chromosome IV"/>
</dbReference>
<dbReference type="InterPro" id="IPR052616">
    <property type="entry name" value="SYO1-like"/>
</dbReference>
<keyword evidence="5" id="KW-1185">Reference proteome</keyword>
<dbReference type="InterPro" id="IPR011989">
    <property type="entry name" value="ARM-like"/>
</dbReference>
<dbReference type="Gene3D" id="1.25.10.10">
    <property type="entry name" value="Leucine-rich Repeat Variant"/>
    <property type="match status" value="1"/>
</dbReference>
<evidence type="ECO:0000259" key="3">
    <source>
        <dbReference type="Pfam" id="PF25567"/>
    </source>
</evidence>
<dbReference type="STRING" id="45354.A0A1L0DF51"/>
<dbReference type="SUPFAM" id="SSF48371">
    <property type="entry name" value="ARM repeat"/>
    <property type="match status" value="1"/>
</dbReference>
<protein>
    <submittedName>
        <fullName evidence="4">CIC11C00000003741</fullName>
    </submittedName>
</protein>
<accession>A0A1L0DF51</accession>
<dbReference type="PANTHER" id="PTHR13347:SF1">
    <property type="entry name" value="HEAT REPEAT-CONTAINING PROTEIN 3"/>
    <property type="match status" value="1"/>
</dbReference>
<comment type="similarity">
    <text evidence="1">Belongs to the nuclear import and ribosome assembly adapter family.</text>
</comment>
<evidence type="ECO:0000256" key="2">
    <source>
        <dbReference type="SAM" id="MobiDB-lite"/>
    </source>
</evidence>
<dbReference type="GO" id="GO:0006606">
    <property type="term" value="P:protein import into nucleus"/>
    <property type="evidence" value="ECO:0007669"/>
    <property type="project" value="TreeGrafter"/>
</dbReference>
<sequence length="639" mass="72330">MGKLKKGRRNQRGRHNPVARKNGGSKQDTKDENTRQNKIVPLIAKLASAAPNDRSMALSAITVLAEDTRMRRMLLKERLVATVMEQCLNDSNDEIVVEAFGLLRNLTIEEGHEVAKFLWRSNIWAAIESGLQKIQGSFEYMNGENKKLEKKRAYLLYDFTENMLSLVVAIASCSDELYENVYSRIELVVKLVVDLLKWNSPKLRTTTKLYNALLEFIYEFASDSADFINELVQYPAFSLNELQEAINTPPHEKNLLGKVYVQGIQFHLYEVQGNSEKQSFCGDILKNTFAAITTANIEEINDLLATPDNAQAPVTKLKEAEKNDEKPQNIDVPFGGDSLEKSQAKSDLQAIDVAIDIFTTICEYLAINEQNLLAPVRLSEEILDTLLNLSYPALLHLLTYDQEHSQSLQISQKVLIALNNLCWLFLSSETIPVAWFERIPQLWDMLEKASQTDNLDTLKLCLSVFWALSKTVGAEIRDKISSDSVNALLSKCGEILSQIPESEEHLTSLEFILSAAGFLGTIAQTIGNAEITRSISEFLLAQIGHFAQEQNNGKDPKAIEIALESLNLIYDIFGDAEFEYDYPVFVEGDYISRLTQLEPQIKVCYKQIDKKKNSELKLRAEETWTNLNRFIEYKKSERS</sequence>
<dbReference type="GO" id="GO:0042273">
    <property type="term" value="P:ribosomal large subunit biogenesis"/>
    <property type="evidence" value="ECO:0007669"/>
    <property type="project" value="TreeGrafter"/>
</dbReference>
<reference evidence="4 5" key="1">
    <citation type="submission" date="2016-10" db="EMBL/GenBank/DDBJ databases">
        <authorList>
            <person name="de Groot N.N."/>
        </authorList>
    </citation>
    <scope>NUCLEOTIDE SEQUENCE [LARGE SCALE GENOMIC DNA]</scope>
    <source>
        <strain evidence="4 5">CBS 141442</strain>
    </source>
</reference>
<name>A0A1L0DF51_9ASCO</name>
<feature type="compositionally biased region" description="Basic residues" evidence="2">
    <location>
        <begin position="1"/>
        <end position="18"/>
    </location>
</feature>
<evidence type="ECO:0000313" key="4">
    <source>
        <dbReference type="EMBL" id="SGZ54512.1"/>
    </source>
</evidence>
<dbReference type="Pfam" id="PF25567">
    <property type="entry name" value="TPR_SYO1"/>
    <property type="match status" value="1"/>
</dbReference>
<dbReference type="CDD" id="cd13394">
    <property type="entry name" value="Syo1_like"/>
    <property type="match status" value="1"/>
</dbReference>
<dbReference type="PANTHER" id="PTHR13347">
    <property type="entry name" value="HEAT REPEAT-CONTAINING PROTEIN 3"/>
    <property type="match status" value="1"/>
</dbReference>
<evidence type="ECO:0000256" key="1">
    <source>
        <dbReference type="ARBA" id="ARBA00049983"/>
    </source>
</evidence>
<dbReference type="InterPro" id="IPR016024">
    <property type="entry name" value="ARM-type_fold"/>
</dbReference>